<gene>
    <name evidence="4" type="ORF">Bccel_5314</name>
</gene>
<dbReference type="Proteomes" id="UP000036923">
    <property type="component" value="Unassembled WGS sequence"/>
</dbReference>
<comment type="caution">
    <text evidence="4">The sequence shown here is derived from an EMBL/GenBank/DDBJ whole genome shotgun (WGS) entry which is preliminary data.</text>
</comment>
<accession>A0A0L6JX66</accession>
<feature type="compositionally biased region" description="Basic and acidic residues" evidence="1">
    <location>
        <begin position="46"/>
        <end position="59"/>
    </location>
</feature>
<evidence type="ECO:0000259" key="3">
    <source>
        <dbReference type="SMART" id="SM00460"/>
    </source>
</evidence>
<feature type="domain" description="Transglutaminase-like" evidence="3">
    <location>
        <begin position="396"/>
        <end position="464"/>
    </location>
</feature>
<organism evidence="4 5">
    <name type="scientific">Pseudobacteroides cellulosolvens ATCC 35603 = DSM 2933</name>
    <dbReference type="NCBI Taxonomy" id="398512"/>
    <lineage>
        <taxon>Bacteria</taxon>
        <taxon>Bacillati</taxon>
        <taxon>Bacillota</taxon>
        <taxon>Clostridia</taxon>
        <taxon>Eubacteriales</taxon>
        <taxon>Oscillospiraceae</taxon>
        <taxon>Pseudobacteroides</taxon>
    </lineage>
</organism>
<name>A0A0L6JX66_9FIRM</name>
<dbReference type="RefSeq" id="WP_036944835.1">
    <property type="nucleotide sequence ID" value="NZ_JQKC01000036.1"/>
</dbReference>
<evidence type="ECO:0000256" key="2">
    <source>
        <dbReference type="SAM" id="Phobius"/>
    </source>
</evidence>
<keyword evidence="5" id="KW-1185">Reference proteome</keyword>
<proteinExistence type="predicted"/>
<dbReference type="SMART" id="SM00460">
    <property type="entry name" value="TGc"/>
    <property type="match status" value="1"/>
</dbReference>
<dbReference type="InterPro" id="IPR038765">
    <property type="entry name" value="Papain-like_cys_pep_sf"/>
</dbReference>
<dbReference type="Gene3D" id="3.10.620.30">
    <property type="match status" value="1"/>
</dbReference>
<keyword evidence="2" id="KW-1133">Transmembrane helix</keyword>
<protein>
    <submittedName>
        <fullName evidence="4">Transglutaminase domain-containing protein</fullName>
    </submittedName>
</protein>
<dbReference type="InterPro" id="IPR002931">
    <property type="entry name" value="Transglutaminase-like"/>
</dbReference>
<evidence type="ECO:0000313" key="5">
    <source>
        <dbReference type="Proteomes" id="UP000036923"/>
    </source>
</evidence>
<dbReference type="InterPro" id="IPR052901">
    <property type="entry name" value="Bact_TGase-like"/>
</dbReference>
<evidence type="ECO:0000313" key="4">
    <source>
        <dbReference type="EMBL" id="KNY30037.1"/>
    </source>
</evidence>
<dbReference type="OrthoDB" id="2088237at2"/>
<feature type="region of interest" description="Disordered" evidence="1">
    <location>
        <begin position="46"/>
        <end position="179"/>
    </location>
</feature>
<dbReference type="EMBL" id="LGTC01000001">
    <property type="protein sequence ID" value="KNY30037.1"/>
    <property type="molecule type" value="Genomic_DNA"/>
</dbReference>
<keyword evidence="2" id="KW-0812">Transmembrane</keyword>
<feature type="compositionally biased region" description="Polar residues" evidence="1">
    <location>
        <begin position="117"/>
        <end position="129"/>
    </location>
</feature>
<reference evidence="5" key="1">
    <citation type="submission" date="2015-07" db="EMBL/GenBank/DDBJ databases">
        <title>Near-Complete Genome Sequence of the Cellulolytic Bacterium Bacteroides (Pseudobacteroides) cellulosolvens ATCC 35603.</title>
        <authorList>
            <person name="Dassa B."/>
            <person name="Utturkar S.M."/>
            <person name="Klingeman D.M."/>
            <person name="Hurt R.A."/>
            <person name="Keller M."/>
            <person name="Xu J."/>
            <person name="Reddy Y.H.K."/>
            <person name="Borovok I."/>
            <person name="Grinberg I.R."/>
            <person name="Lamed R."/>
            <person name="Zhivin O."/>
            <person name="Bayer E.A."/>
            <person name="Brown S.D."/>
        </authorList>
    </citation>
    <scope>NUCLEOTIDE SEQUENCE [LARGE SCALE GENOMIC DNA]</scope>
    <source>
        <strain evidence="5">DSM 2933</strain>
    </source>
</reference>
<evidence type="ECO:0000256" key="1">
    <source>
        <dbReference type="SAM" id="MobiDB-lite"/>
    </source>
</evidence>
<feature type="compositionally biased region" description="Basic and acidic residues" evidence="1">
    <location>
        <begin position="73"/>
        <end position="115"/>
    </location>
</feature>
<dbReference type="STRING" id="398512.Bccel_5314"/>
<feature type="compositionally biased region" description="Basic and acidic residues" evidence="1">
    <location>
        <begin position="132"/>
        <end position="164"/>
    </location>
</feature>
<dbReference type="eggNOG" id="COG1305">
    <property type="taxonomic scope" value="Bacteria"/>
</dbReference>
<dbReference type="PANTHER" id="PTHR42736">
    <property type="entry name" value="PROTEIN-GLUTAMINE GAMMA-GLUTAMYLTRANSFERASE"/>
    <property type="match status" value="1"/>
</dbReference>
<dbReference type="Pfam" id="PF01841">
    <property type="entry name" value="Transglut_core"/>
    <property type="match status" value="1"/>
</dbReference>
<dbReference type="SUPFAM" id="SSF54001">
    <property type="entry name" value="Cysteine proteinases"/>
    <property type="match status" value="1"/>
</dbReference>
<feature type="compositionally biased region" description="Low complexity" evidence="1">
    <location>
        <begin position="60"/>
        <end position="72"/>
    </location>
</feature>
<dbReference type="PANTHER" id="PTHR42736:SF1">
    <property type="entry name" value="PROTEIN-GLUTAMINE GAMMA-GLUTAMYLTRANSFERASE"/>
    <property type="match status" value="1"/>
</dbReference>
<sequence>MNFSNIKNILKDNRFKALLLALVTLVSALLIISSINMLSFTYMGESKKTADSGSGKDNKNSPGNNNSNNQENNESRQNDGQADDKNDHKLEEDEAEGDNRDWDNEGMDRENRDFNFDQPNNSHENNGETQDPESKSSENGQDGERPDEDNPRDSEGEGNERDDGYSGGYTIPDELRNRLKNQRPEFNIDLSKDDSLPKGRYFGDGDSYSISNAKKGNHVPLFEILGKLDSPFIKMTVQDTYSGSKWYSNPEKTAKVYKYNENNNDEENSCKIKFINPAKGFIPMPVNMQSVKVPVLGLLNYPDEGVFYSDFLINDYYEVFLKNEMPDRYVLENSDIDPRFLYNTDSLGKLNSGVEELVEGLETPYEKIEAIANYLKFNFTKGTVKNRAREDALYRFLNDRKGSQLDFVSTFVTLLRCADIPARLVTGYRADPSAEYQIVYADQMCVYPEVCFLGYGWVPVDYFAQINPIDPPKPSITHITKLNETALKGEGFNVAGTVKDVAGKALNGQTVLIYLKKDKSEECLSYDKAIVKNGVFDIDCILKENIDVGSYQVVARMLADSTYKESDSDPELKVLAETDMSIAQPKITDNGSKLVIDASLFERLSKKPVSDGEVEISYTNIAHDSDKEMGLVSVKGEVQAGRFVTSVDISKTVKPEGNYIFFSRYLGVLTGKYIGTDYYIPSTGEVDVNLTIIYWWRIIITLFILICLAVLIIGFVLLRRKRRLAAVSAYGNGLDYFNNKYRTEDNVNIEELKIRFPDIVPEFEDVWGINEPFRVIFYDSYGNFDELDMVFDKKGLKRISVLPDSGGRANISRNIRIVCYGEEVLVLGKRLNDILYNKFGLMPKRLTPREIIKYLQSFQKSNAINGYTDSNIEDLILILEKAAYSSDEVRREDYERFYKFVSSL</sequence>
<keyword evidence="2" id="KW-0472">Membrane</keyword>
<feature type="transmembrane region" description="Helical" evidence="2">
    <location>
        <begin position="694"/>
        <end position="718"/>
    </location>
</feature>
<dbReference type="AlphaFoldDB" id="A0A0L6JX66"/>